<feature type="repeat" description="WD" evidence="3">
    <location>
        <begin position="55"/>
        <end position="86"/>
    </location>
</feature>
<name>A0AA36MPE6_9DINO</name>
<feature type="repeat" description="WD" evidence="3">
    <location>
        <begin position="185"/>
        <end position="226"/>
    </location>
</feature>
<keyword evidence="5" id="KW-1185">Reference proteome</keyword>
<evidence type="ECO:0000313" key="4">
    <source>
        <dbReference type="EMBL" id="CAJ1374507.1"/>
    </source>
</evidence>
<dbReference type="InterPro" id="IPR001680">
    <property type="entry name" value="WD40_rpt"/>
</dbReference>
<dbReference type="PANTHER" id="PTHR19856">
    <property type="entry name" value="WD-REPEATCONTAINING PROTEIN WDR1"/>
    <property type="match status" value="1"/>
</dbReference>
<evidence type="ECO:0000256" key="1">
    <source>
        <dbReference type="ARBA" id="ARBA00022574"/>
    </source>
</evidence>
<protein>
    <submittedName>
        <fullName evidence="4">Uncharacterized protein</fullName>
    </submittedName>
</protein>
<dbReference type="SUPFAM" id="SSF50978">
    <property type="entry name" value="WD40 repeat-like"/>
    <property type="match status" value="2"/>
</dbReference>
<accession>A0AA36MPE6</accession>
<dbReference type="PROSITE" id="PS00678">
    <property type="entry name" value="WD_REPEATS_1"/>
    <property type="match status" value="1"/>
</dbReference>
<sequence>MALQRVIPPLPATERGTFCSISCDKAGERLLYCSGTNVIWRPVANSEKPEEVFCWKGHVKKTTCAAMSPNGQWVASGDVTGGLRLWGAKGEHAQKNEYRLWDGTVKDVAWSDDSGRLVAAGDGKEVRAAAMIWDTGSKTGEVGGHTKQVNSISFRSQRPFRVVTGGEDMQVNFHQGPPFKFARSHSAHTNFVNCVRFSPDGNWFVSAGSDSKLCLYEGKDGEFQKEFEKPANVSGSFWVCAWSPDSGRVATAGGDKKLRLWDREKGAQVAEAAAGTALADMQVGLVWASAARLVSVCLDGRLLSWDVTADGLNLAGVMDGTQGPLNCLACDGKSGCLIYGGTEGTVAIASGPAPASGGYAAAPDAGAAATGTLKATVGKGIQHILAHTERFAGPPEAWVVSLDDCARRLGLEGGDLSGPVELKEFVVGAGWLDAAESAIIMATGKKSFLCVDCASASLRWSKPEAVARRPTALASLPSARLAVALEQPDGSVGGVASTQFDILLFDTDAAGGAEGVVEKACLSKHLAQVCALRFCGDGKYLASGDAGNKILVWDLQLETPTVCISDWAQHTARVASLDWQGHKLVSGSLDQQLIFWDADSPAKRVQVKDAHKGGVTAVCAAMGGFASVGHDGFVLVHAA</sequence>
<evidence type="ECO:0000256" key="2">
    <source>
        <dbReference type="ARBA" id="ARBA00022737"/>
    </source>
</evidence>
<comment type="caution">
    <text evidence="4">The sequence shown here is derived from an EMBL/GenBank/DDBJ whole genome shotgun (WGS) entry which is preliminary data.</text>
</comment>
<proteinExistence type="predicted"/>
<organism evidence="4 5">
    <name type="scientific">Effrenium voratum</name>
    <dbReference type="NCBI Taxonomy" id="2562239"/>
    <lineage>
        <taxon>Eukaryota</taxon>
        <taxon>Sar</taxon>
        <taxon>Alveolata</taxon>
        <taxon>Dinophyceae</taxon>
        <taxon>Suessiales</taxon>
        <taxon>Symbiodiniaceae</taxon>
        <taxon>Effrenium</taxon>
    </lineage>
</organism>
<dbReference type="GO" id="GO:0030042">
    <property type="term" value="P:actin filament depolymerization"/>
    <property type="evidence" value="ECO:0007669"/>
    <property type="project" value="TreeGrafter"/>
</dbReference>
<dbReference type="GO" id="GO:0030864">
    <property type="term" value="C:cortical actin cytoskeleton"/>
    <property type="evidence" value="ECO:0007669"/>
    <property type="project" value="TreeGrafter"/>
</dbReference>
<feature type="repeat" description="WD" evidence="3">
    <location>
        <begin position="567"/>
        <end position="606"/>
    </location>
</feature>
<feature type="repeat" description="WD" evidence="3">
    <location>
        <begin position="241"/>
        <end position="271"/>
    </location>
</feature>
<dbReference type="PROSITE" id="PS50294">
    <property type="entry name" value="WD_REPEATS_REGION"/>
    <property type="match status" value="2"/>
</dbReference>
<dbReference type="InterPro" id="IPR036322">
    <property type="entry name" value="WD40_repeat_dom_sf"/>
</dbReference>
<dbReference type="Proteomes" id="UP001178507">
    <property type="component" value="Unassembled WGS sequence"/>
</dbReference>
<evidence type="ECO:0000256" key="3">
    <source>
        <dbReference type="PROSITE-ProRule" id="PRU00221"/>
    </source>
</evidence>
<dbReference type="Pfam" id="PF00400">
    <property type="entry name" value="WD40"/>
    <property type="match status" value="6"/>
</dbReference>
<gene>
    <name evidence="4" type="ORF">EVOR1521_LOCUS4045</name>
</gene>
<dbReference type="AlphaFoldDB" id="A0AA36MPE6"/>
<dbReference type="GO" id="GO:0051015">
    <property type="term" value="F:actin filament binding"/>
    <property type="evidence" value="ECO:0007669"/>
    <property type="project" value="TreeGrafter"/>
</dbReference>
<dbReference type="InterPro" id="IPR015943">
    <property type="entry name" value="WD40/YVTN_repeat-like_dom_sf"/>
</dbReference>
<reference evidence="4" key="1">
    <citation type="submission" date="2023-08" db="EMBL/GenBank/DDBJ databases">
        <authorList>
            <person name="Chen Y."/>
            <person name="Shah S."/>
            <person name="Dougan E. K."/>
            <person name="Thang M."/>
            <person name="Chan C."/>
        </authorList>
    </citation>
    <scope>NUCLEOTIDE SEQUENCE</scope>
</reference>
<dbReference type="Gene3D" id="2.130.10.10">
    <property type="entry name" value="YVTN repeat-like/Quinoprotein amine dehydrogenase"/>
    <property type="match status" value="2"/>
</dbReference>
<keyword evidence="2" id="KW-0677">Repeat</keyword>
<dbReference type="PROSITE" id="PS50082">
    <property type="entry name" value="WD_REPEATS_2"/>
    <property type="match status" value="5"/>
</dbReference>
<dbReference type="InterPro" id="IPR019775">
    <property type="entry name" value="WD40_repeat_CS"/>
</dbReference>
<dbReference type="EMBL" id="CAUJNA010000257">
    <property type="protein sequence ID" value="CAJ1374507.1"/>
    <property type="molecule type" value="Genomic_DNA"/>
</dbReference>
<feature type="repeat" description="WD" evidence="3">
    <location>
        <begin position="522"/>
        <end position="556"/>
    </location>
</feature>
<evidence type="ECO:0000313" key="5">
    <source>
        <dbReference type="Proteomes" id="UP001178507"/>
    </source>
</evidence>
<dbReference type="PANTHER" id="PTHR19856:SF0">
    <property type="entry name" value="WD REPEAT-CONTAINING PROTEIN 1"/>
    <property type="match status" value="1"/>
</dbReference>
<dbReference type="SMART" id="SM00320">
    <property type="entry name" value="WD40"/>
    <property type="match status" value="9"/>
</dbReference>
<keyword evidence="1 3" id="KW-0853">WD repeat</keyword>